<dbReference type="SUPFAM" id="SSF52172">
    <property type="entry name" value="CheY-like"/>
    <property type="match status" value="1"/>
</dbReference>
<dbReference type="PROSITE" id="PS50110">
    <property type="entry name" value="RESPONSE_REGULATORY"/>
    <property type="match status" value="1"/>
</dbReference>
<dbReference type="EMBL" id="MRCU01000012">
    <property type="protein sequence ID" value="RKK09266.1"/>
    <property type="molecule type" value="Genomic_DNA"/>
</dbReference>
<evidence type="ECO:0000256" key="2">
    <source>
        <dbReference type="ARBA" id="ARBA00023012"/>
    </source>
</evidence>
<evidence type="ECO:0000256" key="3">
    <source>
        <dbReference type="PROSITE-ProRule" id="PRU00169"/>
    </source>
</evidence>
<proteinExistence type="predicted"/>
<protein>
    <recommendedName>
        <fullName evidence="4">Response regulatory domain-containing protein</fullName>
    </recommendedName>
</protein>
<dbReference type="Gene3D" id="3.40.50.2300">
    <property type="match status" value="1"/>
</dbReference>
<sequence>MDVTALFTADQCIHQGGDDAMYMSKEIPTSSHLTMTGNHLHTVPILGRNTEESVLRISVPVMNGYEATVRIRKSGVWLLIIAIIAYAVKGDMELCLEKAVDGYIAKPVNR</sequence>
<evidence type="ECO:0000313" key="6">
    <source>
        <dbReference type="Proteomes" id="UP000270866"/>
    </source>
</evidence>
<comment type="caution">
    <text evidence="3">Lacks conserved residue(s) required for the propagation of feature annotation.</text>
</comment>
<reference evidence="5 6" key="1">
    <citation type="journal article" date="2018" name="Sci. Rep.">
        <title>Characterisation of pathogen-specific regions and novel effector candidates in Fusarium oxysporum f. sp. cepae.</title>
        <authorList>
            <person name="Armitage A.D."/>
            <person name="Taylor A."/>
            <person name="Sobczyk M.K."/>
            <person name="Baxter L."/>
            <person name="Greenfield B.P."/>
            <person name="Bates H.J."/>
            <person name="Wilson F."/>
            <person name="Jackson A.C."/>
            <person name="Ott S."/>
            <person name="Harrison R.J."/>
            <person name="Clarkson J.P."/>
        </authorList>
    </citation>
    <scope>NUCLEOTIDE SEQUENCE [LARGE SCALE GENOMIC DNA]</scope>
    <source>
        <strain evidence="5 6">FoC_Fus2</strain>
    </source>
</reference>
<gene>
    <name evidence="5" type="ORF">BFJ65_g15718</name>
</gene>
<accession>A0A3L6MWA4</accession>
<evidence type="ECO:0000313" key="5">
    <source>
        <dbReference type="EMBL" id="RKK09266.1"/>
    </source>
</evidence>
<dbReference type="PANTHER" id="PTHR45339">
    <property type="entry name" value="HYBRID SIGNAL TRANSDUCTION HISTIDINE KINASE J"/>
    <property type="match status" value="1"/>
</dbReference>
<evidence type="ECO:0000259" key="4">
    <source>
        <dbReference type="PROSITE" id="PS50110"/>
    </source>
</evidence>
<dbReference type="InterPro" id="IPR001789">
    <property type="entry name" value="Sig_transdc_resp-reg_receiver"/>
</dbReference>
<dbReference type="Proteomes" id="UP000270866">
    <property type="component" value="Unassembled WGS sequence"/>
</dbReference>
<evidence type="ECO:0000256" key="1">
    <source>
        <dbReference type="ARBA" id="ARBA00022553"/>
    </source>
</evidence>
<feature type="domain" description="Response regulatory" evidence="4">
    <location>
        <begin position="1"/>
        <end position="110"/>
    </location>
</feature>
<dbReference type="GO" id="GO:0000160">
    <property type="term" value="P:phosphorelay signal transduction system"/>
    <property type="evidence" value="ECO:0007669"/>
    <property type="project" value="UniProtKB-KW"/>
</dbReference>
<name>A0A3L6MWA4_FUSOX</name>
<dbReference type="PANTHER" id="PTHR45339:SF1">
    <property type="entry name" value="HYBRID SIGNAL TRANSDUCTION HISTIDINE KINASE J"/>
    <property type="match status" value="1"/>
</dbReference>
<keyword evidence="1" id="KW-0597">Phosphoprotein</keyword>
<dbReference type="InterPro" id="IPR011006">
    <property type="entry name" value="CheY-like_superfamily"/>
</dbReference>
<dbReference type="AlphaFoldDB" id="A0A3L6MWA4"/>
<keyword evidence="2" id="KW-0902">Two-component regulatory system</keyword>
<comment type="caution">
    <text evidence="5">The sequence shown here is derived from an EMBL/GenBank/DDBJ whole genome shotgun (WGS) entry which is preliminary data.</text>
</comment>
<organism evidence="5 6">
    <name type="scientific">Fusarium oxysporum f. sp. cepae</name>
    <dbReference type="NCBI Taxonomy" id="396571"/>
    <lineage>
        <taxon>Eukaryota</taxon>
        <taxon>Fungi</taxon>
        <taxon>Dikarya</taxon>
        <taxon>Ascomycota</taxon>
        <taxon>Pezizomycotina</taxon>
        <taxon>Sordariomycetes</taxon>
        <taxon>Hypocreomycetidae</taxon>
        <taxon>Hypocreales</taxon>
        <taxon>Nectriaceae</taxon>
        <taxon>Fusarium</taxon>
        <taxon>Fusarium oxysporum species complex</taxon>
    </lineage>
</organism>